<accession>A0A2K3KKM8</accession>
<feature type="non-terminal residue" evidence="2">
    <location>
        <position position="1"/>
    </location>
</feature>
<dbReference type="AlphaFoldDB" id="A0A2K3KKM8"/>
<proteinExistence type="predicted"/>
<comment type="caution">
    <text evidence="2">The sequence shown here is derived from an EMBL/GenBank/DDBJ whole genome shotgun (WGS) entry which is preliminary data.</text>
</comment>
<sequence length="69" mass="7649">EVKLAENVVVEVRFKAEVVEKEVMTVAVAVDDMVQIFRVHTSSVATGSLFSSLLFPLTAMMMMIHSSYV</sequence>
<evidence type="ECO:0000313" key="2">
    <source>
        <dbReference type="EMBL" id="PNX66837.1"/>
    </source>
</evidence>
<gene>
    <name evidence="2" type="ORF">L195_g055306</name>
</gene>
<reference evidence="2 3" key="2">
    <citation type="journal article" date="2017" name="Front. Plant Sci.">
        <title>Gene Classification and Mining of Molecular Markers Useful in Red Clover (Trifolium pratense) Breeding.</title>
        <authorList>
            <person name="Istvanek J."/>
            <person name="Dluhosova J."/>
            <person name="Dluhos P."/>
            <person name="Patkova L."/>
            <person name="Nedelnik J."/>
            <person name="Repkova J."/>
        </authorList>
    </citation>
    <scope>NUCLEOTIDE SEQUENCE [LARGE SCALE GENOMIC DNA]</scope>
    <source>
        <strain evidence="3">cv. Tatra</strain>
        <tissue evidence="2">Young leaves</tissue>
    </source>
</reference>
<keyword evidence="1" id="KW-1133">Transmembrane helix</keyword>
<keyword evidence="1" id="KW-0812">Transmembrane</keyword>
<protein>
    <submittedName>
        <fullName evidence="2">Uncharacterized protein</fullName>
    </submittedName>
</protein>
<evidence type="ECO:0000313" key="3">
    <source>
        <dbReference type="Proteomes" id="UP000236291"/>
    </source>
</evidence>
<reference evidence="2 3" key="1">
    <citation type="journal article" date="2014" name="Am. J. Bot.">
        <title>Genome assembly and annotation for red clover (Trifolium pratense; Fabaceae).</title>
        <authorList>
            <person name="Istvanek J."/>
            <person name="Jaros M."/>
            <person name="Krenek A."/>
            <person name="Repkova J."/>
        </authorList>
    </citation>
    <scope>NUCLEOTIDE SEQUENCE [LARGE SCALE GENOMIC DNA]</scope>
    <source>
        <strain evidence="3">cv. Tatra</strain>
        <tissue evidence="2">Young leaves</tissue>
    </source>
</reference>
<dbReference type="EMBL" id="ASHM01100241">
    <property type="protein sequence ID" value="PNX66837.1"/>
    <property type="molecule type" value="Genomic_DNA"/>
</dbReference>
<organism evidence="2 3">
    <name type="scientific">Trifolium pratense</name>
    <name type="common">Red clover</name>
    <dbReference type="NCBI Taxonomy" id="57577"/>
    <lineage>
        <taxon>Eukaryota</taxon>
        <taxon>Viridiplantae</taxon>
        <taxon>Streptophyta</taxon>
        <taxon>Embryophyta</taxon>
        <taxon>Tracheophyta</taxon>
        <taxon>Spermatophyta</taxon>
        <taxon>Magnoliopsida</taxon>
        <taxon>eudicotyledons</taxon>
        <taxon>Gunneridae</taxon>
        <taxon>Pentapetalae</taxon>
        <taxon>rosids</taxon>
        <taxon>fabids</taxon>
        <taxon>Fabales</taxon>
        <taxon>Fabaceae</taxon>
        <taxon>Papilionoideae</taxon>
        <taxon>50 kb inversion clade</taxon>
        <taxon>NPAAA clade</taxon>
        <taxon>Hologalegina</taxon>
        <taxon>IRL clade</taxon>
        <taxon>Trifolieae</taxon>
        <taxon>Trifolium</taxon>
    </lineage>
</organism>
<evidence type="ECO:0000256" key="1">
    <source>
        <dbReference type="SAM" id="Phobius"/>
    </source>
</evidence>
<feature type="transmembrane region" description="Helical" evidence="1">
    <location>
        <begin position="43"/>
        <end position="64"/>
    </location>
</feature>
<dbReference type="Proteomes" id="UP000236291">
    <property type="component" value="Unassembled WGS sequence"/>
</dbReference>
<keyword evidence="1" id="KW-0472">Membrane</keyword>
<name>A0A2K3KKM8_TRIPR</name>